<dbReference type="SUPFAM" id="SSF51556">
    <property type="entry name" value="Metallo-dependent hydrolases"/>
    <property type="match status" value="1"/>
</dbReference>
<accession>A0A0D3KI15</accession>
<dbReference type="InterPro" id="IPR013108">
    <property type="entry name" value="Amidohydro_3"/>
</dbReference>
<dbReference type="InterPro" id="IPR032466">
    <property type="entry name" value="Metal_Hydrolase"/>
</dbReference>
<dbReference type="PANTHER" id="PTHR32027:SF0">
    <property type="entry name" value="CYTOSINE DEAMINASE"/>
    <property type="match status" value="1"/>
</dbReference>
<dbReference type="GO" id="GO:0006209">
    <property type="term" value="P:cytosine catabolic process"/>
    <property type="evidence" value="ECO:0007669"/>
    <property type="project" value="TreeGrafter"/>
</dbReference>
<dbReference type="KEGG" id="ehx:EMIHUDRAFT_201463"/>
<evidence type="ECO:0000313" key="3">
    <source>
        <dbReference type="Proteomes" id="UP000013827"/>
    </source>
</evidence>
<dbReference type="RefSeq" id="XP_005787829.1">
    <property type="nucleotide sequence ID" value="XM_005787772.1"/>
</dbReference>
<sequence length="479" mass="51863">MALLSRVPLTFALSGAALAAASFTLGALLNRRHGLLRLKLKLLARAKRTLVLSRVRVPRSLLPPSSSFVSDAEGLVDCDVHILDGKISAIDAGQTVGPKCDAGGSILLSCFTDAHTHMIKTHGHPRTRNPTGSINDALRVELIDQEANWLSEEDVYRRMDFAIATAYHYGTRAMRTHLDGTNSPDAQLRATVYTAFTKLRAKWAAKGVCLQGVANLYLPLWGKPALAEPHLEEAMSHEGVLLGAYCGNVNGTPFAETEAHLDALFAYAHAHGVQVDLHIDETNDPQCCCLQPLVHCLRKARANGYTKPVLLGHLTALSLQTPAVQREVVAGLAALRPLTVIVHPATNLGLQDRRGSMPPHCVEIDADTPRTPQWRGLTLVQELAAAGVCVAAASDNVRDWWHPYGDYDGLQNWRMAITLGHLDTLDRIVLRRGRVQESTLPSYGELDDLVSAPSLVQPQGSGTVMMDLSVQRGATTGAK</sequence>
<dbReference type="OMA" id="AYGDHDM"/>
<dbReference type="HOGENOM" id="CLU_031758_5_1_1"/>
<reference evidence="2" key="2">
    <citation type="submission" date="2024-10" db="UniProtKB">
        <authorList>
            <consortium name="EnsemblProtists"/>
        </authorList>
    </citation>
    <scope>IDENTIFICATION</scope>
</reference>
<dbReference type="Pfam" id="PF07969">
    <property type="entry name" value="Amidohydro_3"/>
    <property type="match status" value="1"/>
</dbReference>
<dbReference type="Proteomes" id="UP000013827">
    <property type="component" value="Unassembled WGS sequence"/>
</dbReference>
<dbReference type="GO" id="GO:0004131">
    <property type="term" value="F:cytosine deaminase activity"/>
    <property type="evidence" value="ECO:0007669"/>
    <property type="project" value="TreeGrafter"/>
</dbReference>
<dbReference type="PaxDb" id="2903-EOD35400"/>
<evidence type="ECO:0000259" key="1">
    <source>
        <dbReference type="Pfam" id="PF07969"/>
    </source>
</evidence>
<dbReference type="AlphaFoldDB" id="A0A0D3KI15"/>
<protein>
    <recommendedName>
        <fullName evidence="1">Amidohydrolase 3 domain-containing protein</fullName>
    </recommendedName>
</protein>
<dbReference type="PANTHER" id="PTHR32027">
    <property type="entry name" value="CYTOSINE DEAMINASE"/>
    <property type="match status" value="1"/>
</dbReference>
<dbReference type="Gene3D" id="3.20.20.140">
    <property type="entry name" value="Metal-dependent hydrolases"/>
    <property type="match status" value="1"/>
</dbReference>
<dbReference type="EnsemblProtists" id="EOD35400">
    <property type="protein sequence ID" value="EOD35400"/>
    <property type="gene ID" value="EMIHUDRAFT_201463"/>
</dbReference>
<name>A0A0D3KI15_EMIH1</name>
<dbReference type="GO" id="GO:0035888">
    <property type="term" value="F:isoguanine deaminase activity"/>
    <property type="evidence" value="ECO:0007669"/>
    <property type="project" value="TreeGrafter"/>
</dbReference>
<organism evidence="2 3">
    <name type="scientific">Emiliania huxleyi (strain CCMP1516)</name>
    <dbReference type="NCBI Taxonomy" id="280463"/>
    <lineage>
        <taxon>Eukaryota</taxon>
        <taxon>Haptista</taxon>
        <taxon>Haptophyta</taxon>
        <taxon>Prymnesiophyceae</taxon>
        <taxon>Isochrysidales</taxon>
        <taxon>Noelaerhabdaceae</taxon>
        <taxon>Emiliania</taxon>
    </lineage>
</organism>
<evidence type="ECO:0000313" key="2">
    <source>
        <dbReference type="EnsemblProtists" id="EOD35400"/>
    </source>
</evidence>
<keyword evidence="3" id="KW-1185">Reference proteome</keyword>
<dbReference type="GeneID" id="17280670"/>
<reference evidence="3" key="1">
    <citation type="journal article" date="2013" name="Nature">
        <title>Pan genome of the phytoplankton Emiliania underpins its global distribution.</title>
        <authorList>
            <person name="Read B.A."/>
            <person name="Kegel J."/>
            <person name="Klute M.J."/>
            <person name="Kuo A."/>
            <person name="Lefebvre S.C."/>
            <person name="Maumus F."/>
            <person name="Mayer C."/>
            <person name="Miller J."/>
            <person name="Monier A."/>
            <person name="Salamov A."/>
            <person name="Young J."/>
            <person name="Aguilar M."/>
            <person name="Claverie J.M."/>
            <person name="Frickenhaus S."/>
            <person name="Gonzalez K."/>
            <person name="Herman E.K."/>
            <person name="Lin Y.C."/>
            <person name="Napier J."/>
            <person name="Ogata H."/>
            <person name="Sarno A.F."/>
            <person name="Shmutz J."/>
            <person name="Schroeder D."/>
            <person name="de Vargas C."/>
            <person name="Verret F."/>
            <person name="von Dassow P."/>
            <person name="Valentin K."/>
            <person name="Van de Peer Y."/>
            <person name="Wheeler G."/>
            <person name="Dacks J.B."/>
            <person name="Delwiche C.F."/>
            <person name="Dyhrman S.T."/>
            <person name="Glockner G."/>
            <person name="John U."/>
            <person name="Richards T."/>
            <person name="Worden A.Z."/>
            <person name="Zhang X."/>
            <person name="Grigoriev I.V."/>
            <person name="Allen A.E."/>
            <person name="Bidle K."/>
            <person name="Borodovsky M."/>
            <person name="Bowler C."/>
            <person name="Brownlee C."/>
            <person name="Cock J.M."/>
            <person name="Elias M."/>
            <person name="Gladyshev V.N."/>
            <person name="Groth M."/>
            <person name="Guda C."/>
            <person name="Hadaegh A."/>
            <person name="Iglesias-Rodriguez M.D."/>
            <person name="Jenkins J."/>
            <person name="Jones B.M."/>
            <person name="Lawson T."/>
            <person name="Leese F."/>
            <person name="Lindquist E."/>
            <person name="Lobanov A."/>
            <person name="Lomsadze A."/>
            <person name="Malik S.B."/>
            <person name="Marsh M.E."/>
            <person name="Mackinder L."/>
            <person name="Mock T."/>
            <person name="Mueller-Roeber B."/>
            <person name="Pagarete A."/>
            <person name="Parker M."/>
            <person name="Probert I."/>
            <person name="Quesneville H."/>
            <person name="Raines C."/>
            <person name="Rensing S.A."/>
            <person name="Riano-Pachon D.M."/>
            <person name="Richier S."/>
            <person name="Rokitta S."/>
            <person name="Shiraiwa Y."/>
            <person name="Soanes D.M."/>
            <person name="van der Giezen M."/>
            <person name="Wahlund T.M."/>
            <person name="Williams B."/>
            <person name="Wilson W."/>
            <person name="Wolfe G."/>
            <person name="Wurch L.L."/>
        </authorList>
    </citation>
    <scope>NUCLEOTIDE SEQUENCE</scope>
</reference>
<dbReference type="InterPro" id="IPR052349">
    <property type="entry name" value="Metallo-hydrolase_Enzymes"/>
</dbReference>
<feature type="domain" description="Amidohydrolase 3" evidence="1">
    <location>
        <begin position="246"/>
        <end position="421"/>
    </location>
</feature>
<proteinExistence type="predicted"/>